<evidence type="ECO:0000313" key="2">
    <source>
        <dbReference type="EnsemblPlants" id="OBART08G06260.1"/>
    </source>
</evidence>
<name>A0A0D3GXI1_9ORYZ</name>
<reference evidence="2" key="2">
    <citation type="submission" date="2015-03" db="UniProtKB">
        <authorList>
            <consortium name="EnsemblPlants"/>
        </authorList>
    </citation>
    <scope>IDENTIFICATION</scope>
</reference>
<keyword evidence="3" id="KW-1185">Reference proteome</keyword>
<feature type="region of interest" description="Disordered" evidence="1">
    <location>
        <begin position="1"/>
        <end position="26"/>
    </location>
</feature>
<dbReference type="EnsemblPlants" id="OBART08G06260.1">
    <property type="protein sequence ID" value="OBART08G06260.1"/>
    <property type="gene ID" value="OBART08G06260"/>
</dbReference>
<feature type="compositionally biased region" description="Basic and acidic residues" evidence="1">
    <location>
        <begin position="13"/>
        <end position="26"/>
    </location>
</feature>
<dbReference type="Gramene" id="OBART08G06260.1">
    <property type="protein sequence ID" value="OBART08G06260.1"/>
    <property type="gene ID" value="OBART08G06260"/>
</dbReference>
<sequence>MRRSGGSSGMRRTGVEEERRWRRSDEEEERRIRWRRGAWMGAMLACAASMGDCGREAMRRRIQPLLCAPCARIQLRRRGSGMVAGNAFADPVPPSFCVDPAWVKAMGRRRDGGDLRGGELVLRHPWSSGGHPWRRFWTGGSGDMELISIR</sequence>
<evidence type="ECO:0000256" key="1">
    <source>
        <dbReference type="SAM" id="MobiDB-lite"/>
    </source>
</evidence>
<organism evidence="2">
    <name type="scientific">Oryza barthii</name>
    <dbReference type="NCBI Taxonomy" id="65489"/>
    <lineage>
        <taxon>Eukaryota</taxon>
        <taxon>Viridiplantae</taxon>
        <taxon>Streptophyta</taxon>
        <taxon>Embryophyta</taxon>
        <taxon>Tracheophyta</taxon>
        <taxon>Spermatophyta</taxon>
        <taxon>Magnoliopsida</taxon>
        <taxon>Liliopsida</taxon>
        <taxon>Poales</taxon>
        <taxon>Poaceae</taxon>
        <taxon>BOP clade</taxon>
        <taxon>Oryzoideae</taxon>
        <taxon>Oryzeae</taxon>
        <taxon>Oryzinae</taxon>
        <taxon>Oryza</taxon>
    </lineage>
</organism>
<protein>
    <submittedName>
        <fullName evidence="2">Uncharacterized protein</fullName>
    </submittedName>
</protein>
<dbReference type="HOGENOM" id="CLU_1941490_0_0_1"/>
<dbReference type="Proteomes" id="UP000026960">
    <property type="component" value="Chromosome 8"/>
</dbReference>
<dbReference type="AlphaFoldDB" id="A0A0D3GXI1"/>
<proteinExistence type="predicted"/>
<reference evidence="2" key="1">
    <citation type="journal article" date="2009" name="Rice">
        <title>De Novo Next Generation Sequencing of Plant Genomes.</title>
        <authorList>
            <person name="Rounsley S."/>
            <person name="Marri P.R."/>
            <person name="Yu Y."/>
            <person name="He R."/>
            <person name="Sisneros N."/>
            <person name="Goicoechea J.L."/>
            <person name="Lee S.J."/>
            <person name="Angelova A."/>
            <person name="Kudrna D."/>
            <person name="Luo M."/>
            <person name="Affourtit J."/>
            <person name="Desany B."/>
            <person name="Knight J."/>
            <person name="Niazi F."/>
            <person name="Egholm M."/>
            <person name="Wing R.A."/>
        </authorList>
    </citation>
    <scope>NUCLEOTIDE SEQUENCE [LARGE SCALE GENOMIC DNA]</scope>
    <source>
        <strain evidence="2">cv. IRGC 105608</strain>
    </source>
</reference>
<dbReference type="PaxDb" id="65489-OBART08G06260.1"/>
<accession>A0A0D3GXI1</accession>
<evidence type="ECO:0000313" key="3">
    <source>
        <dbReference type="Proteomes" id="UP000026960"/>
    </source>
</evidence>